<dbReference type="GO" id="GO:0043709">
    <property type="term" value="P:cell adhesion involved in single-species biofilm formation"/>
    <property type="evidence" value="ECO:0007669"/>
    <property type="project" value="TreeGrafter"/>
</dbReference>
<dbReference type="EC" id="2.7.7.65" evidence="1"/>
<proteinExistence type="predicted"/>
<evidence type="ECO:0000256" key="1">
    <source>
        <dbReference type="ARBA" id="ARBA00012528"/>
    </source>
</evidence>
<dbReference type="PANTHER" id="PTHR45138">
    <property type="entry name" value="REGULATORY COMPONENTS OF SENSORY TRANSDUCTION SYSTEM"/>
    <property type="match status" value="1"/>
</dbReference>
<reference evidence="4 5" key="1">
    <citation type="submission" date="2019-07" db="EMBL/GenBank/DDBJ databases">
        <title>Tepidimonas sediminis YIM 72259 draft genome.</title>
        <authorList>
            <person name="Da Costa M.S."/>
            <person name="Froufe H.J.C."/>
            <person name="Egas C."/>
            <person name="Albuquerque L."/>
        </authorList>
    </citation>
    <scope>NUCLEOTIDE SEQUENCE [LARGE SCALE GENOMIC DNA]</scope>
    <source>
        <strain evidence="4 5">YIM 72259</strain>
    </source>
</reference>
<name>A0A554WSF5_9BURK</name>
<dbReference type="Proteomes" id="UP000320225">
    <property type="component" value="Unassembled WGS sequence"/>
</dbReference>
<dbReference type="GO" id="GO:1902201">
    <property type="term" value="P:negative regulation of bacterial-type flagellum-dependent cell motility"/>
    <property type="evidence" value="ECO:0007669"/>
    <property type="project" value="TreeGrafter"/>
</dbReference>
<comment type="caution">
    <text evidence="4">The sequence shown here is derived from an EMBL/GenBank/DDBJ whole genome shotgun (WGS) entry which is preliminary data.</text>
</comment>
<dbReference type="GO" id="GO:0005886">
    <property type="term" value="C:plasma membrane"/>
    <property type="evidence" value="ECO:0007669"/>
    <property type="project" value="TreeGrafter"/>
</dbReference>
<dbReference type="EMBL" id="VJND01000003">
    <property type="protein sequence ID" value="TSE26474.1"/>
    <property type="molecule type" value="Genomic_DNA"/>
</dbReference>
<dbReference type="NCBIfam" id="TIGR00254">
    <property type="entry name" value="GGDEF"/>
    <property type="match status" value="1"/>
</dbReference>
<keyword evidence="4" id="KW-0808">Transferase</keyword>
<keyword evidence="5" id="KW-1185">Reference proteome</keyword>
<dbReference type="Gene3D" id="3.30.70.270">
    <property type="match status" value="1"/>
</dbReference>
<dbReference type="GO" id="GO:0052621">
    <property type="term" value="F:diguanylate cyclase activity"/>
    <property type="evidence" value="ECO:0007669"/>
    <property type="project" value="UniProtKB-EC"/>
</dbReference>
<organism evidence="4 5">
    <name type="scientific">Tepidimonas sediminis</name>
    <dbReference type="NCBI Taxonomy" id="2588941"/>
    <lineage>
        <taxon>Bacteria</taxon>
        <taxon>Pseudomonadati</taxon>
        <taxon>Pseudomonadota</taxon>
        <taxon>Betaproteobacteria</taxon>
        <taxon>Burkholderiales</taxon>
        <taxon>Tepidimonas</taxon>
    </lineage>
</organism>
<dbReference type="Pfam" id="PF00990">
    <property type="entry name" value="GGDEF"/>
    <property type="match status" value="1"/>
</dbReference>
<dbReference type="RefSeq" id="WP_246099170.1">
    <property type="nucleotide sequence ID" value="NZ_VJND01000003.1"/>
</dbReference>
<evidence type="ECO:0000256" key="2">
    <source>
        <dbReference type="ARBA" id="ARBA00034247"/>
    </source>
</evidence>
<dbReference type="InterPro" id="IPR029787">
    <property type="entry name" value="Nucleotide_cyclase"/>
</dbReference>
<evidence type="ECO:0000313" key="4">
    <source>
        <dbReference type="EMBL" id="TSE26474.1"/>
    </source>
</evidence>
<protein>
    <recommendedName>
        <fullName evidence="1">diguanylate cyclase</fullName>
        <ecNumber evidence="1">2.7.7.65</ecNumber>
    </recommendedName>
</protein>
<dbReference type="InterPro" id="IPR050469">
    <property type="entry name" value="Diguanylate_Cyclase"/>
</dbReference>
<dbReference type="CDD" id="cd01949">
    <property type="entry name" value="GGDEF"/>
    <property type="match status" value="1"/>
</dbReference>
<feature type="domain" description="GGDEF" evidence="3">
    <location>
        <begin position="194"/>
        <end position="323"/>
    </location>
</feature>
<dbReference type="InterPro" id="IPR043128">
    <property type="entry name" value="Rev_trsase/Diguanyl_cyclase"/>
</dbReference>
<comment type="catalytic activity">
    <reaction evidence="2">
        <text>2 GTP = 3',3'-c-di-GMP + 2 diphosphate</text>
        <dbReference type="Rhea" id="RHEA:24898"/>
        <dbReference type="ChEBI" id="CHEBI:33019"/>
        <dbReference type="ChEBI" id="CHEBI:37565"/>
        <dbReference type="ChEBI" id="CHEBI:58805"/>
        <dbReference type="EC" id="2.7.7.65"/>
    </reaction>
</comment>
<dbReference type="InterPro" id="IPR000160">
    <property type="entry name" value="GGDEF_dom"/>
</dbReference>
<dbReference type="PANTHER" id="PTHR45138:SF9">
    <property type="entry name" value="DIGUANYLATE CYCLASE DGCM-RELATED"/>
    <property type="match status" value="1"/>
</dbReference>
<accession>A0A554WSF5</accession>
<dbReference type="AlphaFoldDB" id="A0A554WSF5"/>
<dbReference type="FunFam" id="3.30.70.270:FF:000001">
    <property type="entry name" value="Diguanylate cyclase domain protein"/>
    <property type="match status" value="1"/>
</dbReference>
<gene>
    <name evidence="4" type="primary">ydaM_2</name>
    <name evidence="4" type="ORF">Tsedi_00774</name>
</gene>
<evidence type="ECO:0000313" key="5">
    <source>
        <dbReference type="Proteomes" id="UP000320225"/>
    </source>
</evidence>
<dbReference type="SMART" id="SM00267">
    <property type="entry name" value="GGDEF"/>
    <property type="match status" value="1"/>
</dbReference>
<sequence>MPQSRMLEHLEHVARLTHGRDREGLDSTLTEVLSSVLQAEAVTLWEALPHETGERALRRAVAGAAAPADAVVADEPPPLSAVPGLAAVLQTGRPEVLEAAGGQRLLVPLQTETQRRLVLDIVLSRAVEAQDQRVAEGMGRIYVNVINLLEASERDTLTGLLNRKSFDDTFYKATRPADADGAPAAGGERRARAATCWLGVIDVDHFKSVNDRFGHLIGDEVLLLMARLLRQTFRHDDHLYRFGGEEFVALIRADDAAAAAAAFERLRASVEAYPFPQVGRITVSTGYTAVRPFDTPADAFERADRAVYLAKAQGRNAVRCFETDVAAQAAAEPMQHAGGGVELF</sequence>
<dbReference type="PROSITE" id="PS50887">
    <property type="entry name" value="GGDEF"/>
    <property type="match status" value="1"/>
</dbReference>
<keyword evidence="4" id="KW-0548">Nucleotidyltransferase</keyword>
<evidence type="ECO:0000259" key="3">
    <source>
        <dbReference type="PROSITE" id="PS50887"/>
    </source>
</evidence>
<dbReference type="SUPFAM" id="SSF55073">
    <property type="entry name" value="Nucleotide cyclase"/>
    <property type="match status" value="1"/>
</dbReference>